<keyword evidence="7" id="KW-1185">Reference proteome</keyword>
<evidence type="ECO:0000256" key="1">
    <source>
        <dbReference type="ARBA" id="ARBA00023015"/>
    </source>
</evidence>
<dbReference type="RefSeq" id="WP_308806651.1">
    <property type="nucleotide sequence ID" value="NZ_CAMYCL010000007.1"/>
</dbReference>
<dbReference type="SUPFAM" id="SSF47413">
    <property type="entry name" value="lambda repressor-like DNA-binding domains"/>
    <property type="match status" value="1"/>
</dbReference>
<evidence type="ECO:0000256" key="3">
    <source>
        <dbReference type="ARBA" id="ARBA00023163"/>
    </source>
</evidence>
<dbReference type="PANTHER" id="PTHR30146">
    <property type="entry name" value="LACI-RELATED TRANSCRIPTIONAL REPRESSOR"/>
    <property type="match status" value="1"/>
</dbReference>
<dbReference type="PROSITE" id="PS00356">
    <property type="entry name" value="HTH_LACI_1"/>
    <property type="match status" value="1"/>
</dbReference>
<evidence type="ECO:0000313" key="6">
    <source>
        <dbReference type="EMBL" id="MDY5132492.1"/>
    </source>
</evidence>
<dbReference type="GO" id="GO:0003677">
    <property type="term" value="F:DNA binding"/>
    <property type="evidence" value="ECO:0007669"/>
    <property type="project" value="UniProtKB-KW"/>
</dbReference>
<dbReference type="InterPro" id="IPR046335">
    <property type="entry name" value="LacI/GalR-like_sensor"/>
</dbReference>
<dbReference type="SMART" id="SM00354">
    <property type="entry name" value="HTH_LACI"/>
    <property type="match status" value="1"/>
</dbReference>
<dbReference type="Pfam" id="PF00356">
    <property type="entry name" value="LacI"/>
    <property type="match status" value="1"/>
</dbReference>
<dbReference type="InterPro" id="IPR028082">
    <property type="entry name" value="Peripla_BP_I"/>
</dbReference>
<feature type="domain" description="HTH cro/C1-type" evidence="5">
    <location>
        <begin position="14"/>
        <end position="58"/>
    </location>
</feature>
<sequence>MQGNAQRRKLLQSSLTEVARVAGVSASTVSRYVRGHLRVTPETEDKIITAMDKVGWERPHVTFLDITSVALIIPELTNPFFALLAEHVIRIGRERGIDVSLHVTNGVVSQEIELIKSLNDNEQIQGILFVGSNSLEGLMDPRLITKPFVMVDEEVFDSAHNNLCLISSDNRNGAYQAVNHLVSCGHTRIAFVGGRTELATARAREAGFREAMAFHGCAVDEGLVFHGPFSEVFGASILPNIVQANPRPTAVFVSSDIAAIGILSTAERYSLRIPEDLSIVSCDDINLCDWLRPRLSSVHQPMTTMAKGAFDALFAIGVGKPAKSQWYPMKLNIRSSVVSINKTSDKKG</sequence>
<organism evidence="6 7">
    <name type="scientific">Actinotignum urinale</name>
    <dbReference type="NCBI Taxonomy" id="190146"/>
    <lineage>
        <taxon>Bacteria</taxon>
        <taxon>Bacillati</taxon>
        <taxon>Actinomycetota</taxon>
        <taxon>Actinomycetes</taxon>
        <taxon>Actinomycetales</taxon>
        <taxon>Actinomycetaceae</taxon>
        <taxon>Actinotignum</taxon>
    </lineage>
</organism>
<dbReference type="Pfam" id="PF13377">
    <property type="entry name" value="Peripla_BP_3"/>
    <property type="match status" value="1"/>
</dbReference>
<reference evidence="6 7" key="1">
    <citation type="submission" date="2023-10" db="EMBL/GenBank/DDBJ databases">
        <title>Whole Genome based description of the genera Actinobaculum and Actinotignum reveals a complex phylogenetic relationship within the species included in the genus Actinotignum.</title>
        <authorList>
            <person name="Jensen C.S."/>
            <person name="Dargis R."/>
            <person name="Kemp M."/>
            <person name="Christensen J.J."/>
        </authorList>
    </citation>
    <scope>NUCLEOTIDE SEQUENCE [LARGE SCALE GENOMIC DNA]</scope>
    <source>
        <strain evidence="6 7">SLA_B974</strain>
    </source>
</reference>
<evidence type="ECO:0000256" key="2">
    <source>
        <dbReference type="ARBA" id="ARBA00023125"/>
    </source>
</evidence>
<dbReference type="CDD" id="cd01392">
    <property type="entry name" value="HTH_LacI"/>
    <property type="match status" value="1"/>
</dbReference>
<keyword evidence="2 6" id="KW-0238">DNA-binding</keyword>
<accession>A0ABU5G707</accession>
<evidence type="ECO:0000313" key="7">
    <source>
        <dbReference type="Proteomes" id="UP001275049"/>
    </source>
</evidence>
<keyword evidence="1" id="KW-0805">Transcription regulation</keyword>
<name>A0ABU5G707_9ACTO</name>
<protein>
    <submittedName>
        <fullName evidence="6">LacI family DNA-binding transcriptional regulator</fullName>
    </submittedName>
</protein>
<dbReference type="EMBL" id="JAWNGA010000002">
    <property type="protein sequence ID" value="MDY5132492.1"/>
    <property type="molecule type" value="Genomic_DNA"/>
</dbReference>
<keyword evidence="3" id="KW-0804">Transcription</keyword>
<dbReference type="InterPro" id="IPR000843">
    <property type="entry name" value="HTH_LacI"/>
</dbReference>
<comment type="caution">
    <text evidence="6">The sequence shown here is derived from an EMBL/GenBank/DDBJ whole genome shotgun (WGS) entry which is preliminary data.</text>
</comment>
<dbReference type="PROSITE" id="PS50943">
    <property type="entry name" value="HTH_CROC1"/>
    <property type="match status" value="1"/>
</dbReference>
<dbReference type="Gene3D" id="3.40.50.2300">
    <property type="match status" value="2"/>
</dbReference>
<evidence type="ECO:0000259" key="5">
    <source>
        <dbReference type="PROSITE" id="PS50943"/>
    </source>
</evidence>
<dbReference type="PROSITE" id="PS50932">
    <property type="entry name" value="HTH_LACI_2"/>
    <property type="match status" value="1"/>
</dbReference>
<feature type="domain" description="HTH lacI-type" evidence="4">
    <location>
        <begin position="13"/>
        <end position="55"/>
    </location>
</feature>
<evidence type="ECO:0000259" key="4">
    <source>
        <dbReference type="PROSITE" id="PS50932"/>
    </source>
</evidence>
<dbReference type="SUPFAM" id="SSF53822">
    <property type="entry name" value="Periplasmic binding protein-like I"/>
    <property type="match status" value="1"/>
</dbReference>
<proteinExistence type="predicted"/>
<gene>
    <name evidence="6" type="ORF">R6G86_01860</name>
</gene>
<dbReference type="Proteomes" id="UP001275049">
    <property type="component" value="Unassembled WGS sequence"/>
</dbReference>
<dbReference type="Gene3D" id="1.10.260.40">
    <property type="entry name" value="lambda repressor-like DNA-binding domains"/>
    <property type="match status" value="1"/>
</dbReference>
<dbReference type="InterPro" id="IPR010982">
    <property type="entry name" value="Lambda_DNA-bd_dom_sf"/>
</dbReference>
<dbReference type="CDD" id="cd06267">
    <property type="entry name" value="PBP1_LacI_sugar_binding-like"/>
    <property type="match status" value="1"/>
</dbReference>
<dbReference type="PANTHER" id="PTHR30146:SF109">
    <property type="entry name" value="HTH-TYPE TRANSCRIPTIONAL REGULATOR GALS"/>
    <property type="match status" value="1"/>
</dbReference>
<dbReference type="InterPro" id="IPR001387">
    <property type="entry name" value="Cro/C1-type_HTH"/>
</dbReference>